<evidence type="ECO:0000313" key="2">
    <source>
        <dbReference type="Proteomes" id="UP001596383"/>
    </source>
</evidence>
<dbReference type="Proteomes" id="UP001596383">
    <property type="component" value="Unassembled WGS sequence"/>
</dbReference>
<sequence>MGENEEPPSIEEIEERIGVEETQFRTLLALEEREVLVKHSTSNYEITQAGRRVLNRDR</sequence>
<evidence type="ECO:0000313" key="1">
    <source>
        <dbReference type="EMBL" id="MFC6764338.1"/>
    </source>
</evidence>
<comment type="caution">
    <text evidence="1">The sequence shown here is derived from an EMBL/GenBank/DDBJ whole genome shotgun (WGS) entry which is preliminary data.</text>
</comment>
<keyword evidence="2" id="KW-1185">Reference proteome</keyword>
<dbReference type="EMBL" id="JBHSWV010000073">
    <property type="protein sequence ID" value="MFC6764338.1"/>
    <property type="molecule type" value="Genomic_DNA"/>
</dbReference>
<organism evidence="1 2">
    <name type="scientific">Natrinema soli</name>
    <dbReference type="NCBI Taxonomy" id="1930624"/>
    <lineage>
        <taxon>Archaea</taxon>
        <taxon>Methanobacteriati</taxon>
        <taxon>Methanobacteriota</taxon>
        <taxon>Stenosarchaea group</taxon>
        <taxon>Halobacteria</taxon>
        <taxon>Halobacteriales</taxon>
        <taxon>Natrialbaceae</taxon>
        <taxon>Natrinema</taxon>
    </lineage>
</organism>
<evidence type="ECO:0008006" key="3">
    <source>
        <dbReference type="Google" id="ProtNLM"/>
    </source>
</evidence>
<reference evidence="1 2" key="1">
    <citation type="journal article" date="2019" name="Int. J. Syst. Evol. Microbiol.">
        <title>The Global Catalogue of Microorganisms (GCM) 10K type strain sequencing project: providing services to taxonomists for standard genome sequencing and annotation.</title>
        <authorList>
            <consortium name="The Broad Institute Genomics Platform"/>
            <consortium name="The Broad Institute Genome Sequencing Center for Infectious Disease"/>
            <person name="Wu L."/>
            <person name="Ma J."/>
        </authorList>
    </citation>
    <scope>NUCLEOTIDE SEQUENCE [LARGE SCALE GENOMIC DNA]</scope>
    <source>
        <strain evidence="1 2">LMG 29247</strain>
    </source>
</reference>
<protein>
    <recommendedName>
        <fullName evidence="3">MarR family transcriptional regulator</fullName>
    </recommendedName>
</protein>
<dbReference type="AlphaFoldDB" id="A0ABD5SGZ1"/>
<dbReference type="RefSeq" id="WP_273737411.1">
    <property type="nucleotide sequence ID" value="NZ_JAQIVI010000073.1"/>
</dbReference>
<proteinExistence type="predicted"/>
<name>A0ABD5SGZ1_9EURY</name>
<accession>A0ABD5SGZ1</accession>
<gene>
    <name evidence="1" type="ORF">ACFQE6_04550</name>
</gene>